<dbReference type="Proteomes" id="UP000059680">
    <property type="component" value="Chromosome 1"/>
</dbReference>
<protein>
    <submittedName>
        <fullName evidence="2">Os01g0834175 protein</fullName>
    </submittedName>
</protein>
<organism evidence="2 3">
    <name type="scientific">Oryza sativa subsp. japonica</name>
    <name type="common">Rice</name>
    <dbReference type="NCBI Taxonomy" id="39947"/>
    <lineage>
        <taxon>Eukaryota</taxon>
        <taxon>Viridiplantae</taxon>
        <taxon>Streptophyta</taxon>
        <taxon>Embryophyta</taxon>
        <taxon>Tracheophyta</taxon>
        <taxon>Spermatophyta</taxon>
        <taxon>Magnoliopsida</taxon>
        <taxon>Liliopsida</taxon>
        <taxon>Poales</taxon>
        <taxon>Poaceae</taxon>
        <taxon>BOP clade</taxon>
        <taxon>Oryzoideae</taxon>
        <taxon>Oryzeae</taxon>
        <taxon>Oryzinae</taxon>
        <taxon>Oryza</taxon>
        <taxon>Oryza sativa</taxon>
    </lineage>
</organism>
<sequence length="106" mass="11342">MRGEQVREERRWWVTREAAVALEGRKGEGRSGAAELVLSPPVPPPALALARTSPEPLLDPLDASAVDVSRPLPPSTSRAMRGLMRGGGGGRRRGALIPGMRMDPKP</sequence>
<evidence type="ECO:0000313" key="3">
    <source>
        <dbReference type="Proteomes" id="UP000059680"/>
    </source>
</evidence>
<dbReference type="PaxDb" id="39947-A0A0P0VA21"/>
<reference evidence="2 3" key="3">
    <citation type="journal article" date="2013" name="Rice">
        <title>Improvement of the Oryza sativa Nipponbare reference genome using next generation sequence and optical map data.</title>
        <authorList>
            <person name="Kawahara Y."/>
            <person name="de la Bastide M."/>
            <person name="Hamilton J.P."/>
            <person name="Kanamori H."/>
            <person name="McCombie W.R."/>
            <person name="Ouyang S."/>
            <person name="Schwartz D.C."/>
            <person name="Tanaka T."/>
            <person name="Wu J."/>
            <person name="Zhou S."/>
            <person name="Childs K.L."/>
            <person name="Davidson R.M."/>
            <person name="Lin H."/>
            <person name="Quesada-Ocampo L."/>
            <person name="Vaillancourt B."/>
            <person name="Sakai H."/>
            <person name="Lee S.S."/>
            <person name="Kim J."/>
            <person name="Numa H."/>
            <person name="Itoh T."/>
            <person name="Buell C.R."/>
            <person name="Matsumoto T."/>
        </authorList>
    </citation>
    <scope>NUCLEOTIDE SEQUENCE [LARGE SCALE GENOMIC DNA]</scope>
    <source>
        <strain evidence="3">cv. Nipponbare</strain>
    </source>
</reference>
<reference evidence="2 3" key="2">
    <citation type="journal article" date="2013" name="Plant Cell Physiol.">
        <title>Rice Annotation Project Database (RAP-DB): an integrative and interactive database for rice genomics.</title>
        <authorList>
            <person name="Sakai H."/>
            <person name="Lee S.S."/>
            <person name="Tanaka T."/>
            <person name="Numa H."/>
            <person name="Kim J."/>
            <person name="Kawahara Y."/>
            <person name="Wakimoto H."/>
            <person name="Yang C.C."/>
            <person name="Iwamoto M."/>
            <person name="Abe T."/>
            <person name="Yamada Y."/>
            <person name="Muto A."/>
            <person name="Inokuchi H."/>
            <person name="Ikemura T."/>
            <person name="Matsumoto T."/>
            <person name="Sasaki T."/>
            <person name="Itoh T."/>
        </authorList>
    </citation>
    <scope>NUCLEOTIDE SEQUENCE [LARGE SCALE GENOMIC DNA]</scope>
    <source>
        <strain evidence="3">cv. Nipponbare</strain>
    </source>
</reference>
<evidence type="ECO:0000256" key="1">
    <source>
        <dbReference type="SAM" id="MobiDB-lite"/>
    </source>
</evidence>
<proteinExistence type="predicted"/>
<dbReference type="InParanoid" id="A0A0P0VA21"/>
<keyword evidence="3" id="KW-1185">Reference proteome</keyword>
<reference evidence="3" key="1">
    <citation type="journal article" date="2005" name="Nature">
        <title>The map-based sequence of the rice genome.</title>
        <authorList>
            <consortium name="International rice genome sequencing project (IRGSP)"/>
            <person name="Matsumoto T."/>
            <person name="Wu J."/>
            <person name="Kanamori H."/>
            <person name="Katayose Y."/>
            <person name="Fujisawa M."/>
            <person name="Namiki N."/>
            <person name="Mizuno H."/>
            <person name="Yamamoto K."/>
            <person name="Antonio B.A."/>
            <person name="Baba T."/>
            <person name="Sakata K."/>
            <person name="Nagamura Y."/>
            <person name="Aoki H."/>
            <person name="Arikawa K."/>
            <person name="Arita K."/>
            <person name="Bito T."/>
            <person name="Chiden Y."/>
            <person name="Fujitsuka N."/>
            <person name="Fukunaka R."/>
            <person name="Hamada M."/>
            <person name="Harada C."/>
            <person name="Hayashi A."/>
            <person name="Hijishita S."/>
            <person name="Honda M."/>
            <person name="Hosokawa S."/>
            <person name="Ichikawa Y."/>
            <person name="Idonuma A."/>
            <person name="Iijima M."/>
            <person name="Ikeda M."/>
            <person name="Ikeno M."/>
            <person name="Ito K."/>
            <person name="Ito S."/>
            <person name="Ito T."/>
            <person name="Ito Y."/>
            <person name="Ito Y."/>
            <person name="Iwabuchi A."/>
            <person name="Kamiya K."/>
            <person name="Karasawa W."/>
            <person name="Kurita K."/>
            <person name="Katagiri S."/>
            <person name="Kikuta A."/>
            <person name="Kobayashi H."/>
            <person name="Kobayashi N."/>
            <person name="Machita K."/>
            <person name="Maehara T."/>
            <person name="Masukawa M."/>
            <person name="Mizubayashi T."/>
            <person name="Mukai Y."/>
            <person name="Nagasaki H."/>
            <person name="Nagata Y."/>
            <person name="Naito S."/>
            <person name="Nakashima M."/>
            <person name="Nakama Y."/>
            <person name="Nakamichi Y."/>
            <person name="Nakamura M."/>
            <person name="Meguro A."/>
            <person name="Negishi M."/>
            <person name="Ohta I."/>
            <person name="Ohta T."/>
            <person name="Okamoto M."/>
            <person name="Ono N."/>
            <person name="Saji S."/>
            <person name="Sakaguchi M."/>
            <person name="Sakai K."/>
            <person name="Shibata M."/>
            <person name="Shimokawa T."/>
            <person name="Song J."/>
            <person name="Takazaki Y."/>
            <person name="Terasawa K."/>
            <person name="Tsugane M."/>
            <person name="Tsuji K."/>
            <person name="Ueda S."/>
            <person name="Waki K."/>
            <person name="Yamagata H."/>
            <person name="Yamamoto M."/>
            <person name="Yamamoto S."/>
            <person name="Yamane H."/>
            <person name="Yoshiki S."/>
            <person name="Yoshihara R."/>
            <person name="Yukawa K."/>
            <person name="Zhong H."/>
            <person name="Yano M."/>
            <person name="Yuan Q."/>
            <person name="Ouyang S."/>
            <person name="Liu J."/>
            <person name="Jones K.M."/>
            <person name="Gansberger K."/>
            <person name="Moffat K."/>
            <person name="Hill J."/>
            <person name="Bera J."/>
            <person name="Fadrosh D."/>
            <person name="Jin S."/>
            <person name="Johri S."/>
            <person name="Kim M."/>
            <person name="Overton L."/>
            <person name="Reardon M."/>
            <person name="Tsitrin T."/>
            <person name="Vuong H."/>
            <person name="Weaver B."/>
            <person name="Ciecko A."/>
            <person name="Tallon L."/>
            <person name="Jackson J."/>
            <person name="Pai G."/>
            <person name="Aken S.V."/>
            <person name="Utterback T."/>
            <person name="Reidmuller S."/>
            <person name="Feldblyum T."/>
            <person name="Hsiao J."/>
            <person name="Zismann V."/>
            <person name="Iobst S."/>
            <person name="de Vazeille A.R."/>
            <person name="Buell C.R."/>
            <person name="Ying K."/>
            <person name="Li Y."/>
            <person name="Lu T."/>
            <person name="Huang Y."/>
            <person name="Zhao Q."/>
            <person name="Feng Q."/>
            <person name="Zhang L."/>
            <person name="Zhu J."/>
            <person name="Weng Q."/>
            <person name="Mu J."/>
            <person name="Lu Y."/>
            <person name="Fan D."/>
            <person name="Liu Y."/>
            <person name="Guan J."/>
            <person name="Zhang Y."/>
            <person name="Yu S."/>
            <person name="Liu X."/>
            <person name="Zhang Y."/>
            <person name="Hong G."/>
            <person name="Han B."/>
            <person name="Choisne N."/>
            <person name="Demange N."/>
            <person name="Orjeda G."/>
            <person name="Samain S."/>
            <person name="Cattolico L."/>
            <person name="Pelletier E."/>
            <person name="Couloux A."/>
            <person name="Segurens B."/>
            <person name="Wincker P."/>
            <person name="D'Hont A."/>
            <person name="Scarpelli C."/>
            <person name="Weissenbach J."/>
            <person name="Salanoubat M."/>
            <person name="Quetier F."/>
            <person name="Yu Y."/>
            <person name="Kim H.R."/>
            <person name="Rambo T."/>
            <person name="Currie J."/>
            <person name="Collura K."/>
            <person name="Luo M."/>
            <person name="Yang T."/>
            <person name="Ammiraju J.S.S."/>
            <person name="Engler F."/>
            <person name="Soderlund C."/>
            <person name="Wing R.A."/>
            <person name="Palmer L.E."/>
            <person name="de la Bastide M."/>
            <person name="Spiegel L."/>
            <person name="Nascimento L."/>
            <person name="Zutavern T."/>
            <person name="O'Shaughnessy A."/>
            <person name="Dike S."/>
            <person name="Dedhia N."/>
            <person name="Preston R."/>
            <person name="Balija V."/>
            <person name="McCombie W.R."/>
            <person name="Chow T."/>
            <person name="Chen H."/>
            <person name="Chung M."/>
            <person name="Chen C."/>
            <person name="Shaw J."/>
            <person name="Wu H."/>
            <person name="Hsiao K."/>
            <person name="Chao Y."/>
            <person name="Chu M."/>
            <person name="Cheng C."/>
            <person name="Hour A."/>
            <person name="Lee P."/>
            <person name="Lin S."/>
            <person name="Lin Y."/>
            <person name="Liou J."/>
            <person name="Liu S."/>
            <person name="Hsing Y."/>
            <person name="Raghuvanshi S."/>
            <person name="Mohanty A."/>
            <person name="Bharti A.K."/>
            <person name="Gaur A."/>
            <person name="Gupta V."/>
            <person name="Kumar D."/>
            <person name="Ravi V."/>
            <person name="Vij S."/>
            <person name="Kapur A."/>
            <person name="Khurana P."/>
            <person name="Khurana P."/>
            <person name="Khurana J.P."/>
            <person name="Tyagi A.K."/>
            <person name="Gaikwad K."/>
            <person name="Singh A."/>
            <person name="Dalal V."/>
            <person name="Srivastava S."/>
            <person name="Dixit A."/>
            <person name="Pal A.K."/>
            <person name="Ghazi I.A."/>
            <person name="Yadav M."/>
            <person name="Pandit A."/>
            <person name="Bhargava A."/>
            <person name="Sureshbabu K."/>
            <person name="Batra K."/>
            <person name="Sharma T.R."/>
            <person name="Mohapatra T."/>
            <person name="Singh N.K."/>
            <person name="Messing J."/>
            <person name="Nelson A.B."/>
            <person name="Fuks G."/>
            <person name="Kavchok S."/>
            <person name="Keizer G."/>
            <person name="Linton E."/>
            <person name="Llaca V."/>
            <person name="Song R."/>
            <person name="Tanyolac B."/>
            <person name="Young S."/>
            <person name="Ho-Il K."/>
            <person name="Hahn J.H."/>
            <person name="Sangsakoo G."/>
            <person name="Vanavichit A."/>
            <person name="de Mattos Luiz.A.T."/>
            <person name="Zimmer P.D."/>
            <person name="Malone G."/>
            <person name="Dellagostin O."/>
            <person name="de Oliveira A.C."/>
            <person name="Bevan M."/>
            <person name="Bancroft I."/>
            <person name="Minx P."/>
            <person name="Cordum H."/>
            <person name="Wilson R."/>
            <person name="Cheng Z."/>
            <person name="Jin W."/>
            <person name="Jiang J."/>
            <person name="Leong S.A."/>
            <person name="Iwama H."/>
            <person name="Gojobori T."/>
            <person name="Itoh T."/>
            <person name="Niimura Y."/>
            <person name="Fujii Y."/>
            <person name="Habara T."/>
            <person name="Sakai H."/>
            <person name="Sato Y."/>
            <person name="Wilson G."/>
            <person name="Kumar K."/>
            <person name="McCouch S."/>
            <person name="Juretic N."/>
            <person name="Hoen D."/>
            <person name="Wright S."/>
            <person name="Bruskiewich R."/>
            <person name="Bureau T."/>
            <person name="Miyao A."/>
            <person name="Hirochika H."/>
            <person name="Nishikawa T."/>
            <person name="Kadowaki K."/>
            <person name="Sugiura M."/>
            <person name="Burr B."/>
            <person name="Sasaki T."/>
        </authorList>
    </citation>
    <scope>NUCLEOTIDE SEQUENCE [LARGE SCALE GENOMIC DNA]</scope>
    <source>
        <strain evidence="3">cv. Nipponbare</strain>
    </source>
</reference>
<accession>A0A0P0VA21</accession>
<dbReference type="AlphaFoldDB" id="A0A0P0VA21"/>
<evidence type="ECO:0000313" key="2">
    <source>
        <dbReference type="EMBL" id="BAS75085.1"/>
    </source>
</evidence>
<feature type="region of interest" description="Disordered" evidence="1">
    <location>
        <begin position="60"/>
        <end position="106"/>
    </location>
</feature>
<name>A0A0P0VA21_ORYSJ</name>
<dbReference type="SMR" id="A0A0P0VA21"/>
<gene>
    <name evidence="2" type="ordered locus">Os01g0834175</name>
    <name evidence="2" type="ORF">OSNPB_010834175</name>
</gene>
<dbReference type="EMBL" id="AP014957">
    <property type="protein sequence ID" value="BAS75085.1"/>
    <property type="molecule type" value="Genomic_DNA"/>
</dbReference>